<dbReference type="AlphaFoldDB" id="A0AAD5MQB3"/>
<organism evidence="1 2">
    <name type="scientific">Parelaphostrongylus tenuis</name>
    <name type="common">Meningeal worm</name>
    <dbReference type="NCBI Taxonomy" id="148309"/>
    <lineage>
        <taxon>Eukaryota</taxon>
        <taxon>Metazoa</taxon>
        <taxon>Ecdysozoa</taxon>
        <taxon>Nematoda</taxon>
        <taxon>Chromadorea</taxon>
        <taxon>Rhabditida</taxon>
        <taxon>Rhabditina</taxon>
        <taxon>Rhabditomorpha</taxon>
        <taxon>Strongyloidea</taxon>
        <taxon>Metastrongylidae</taxon>
        <taxon>Parelaphostrongylus</taxon>
    </lineage>
</organism>
<comment type="caution">
    <text evidence="1">The sequence shown here is derived from an EMBL/GenBank/DDBJ whole genome shotgun (WGS) entry which is preliminary data.</text>
</comment>
<evidence type="ECO:0000313" key="1">
    <source>
        <dbReference type="EMBL" id="KAJ1359898.1"/>
    </source>
</evidence>
<evidence type="ECO:0000313" key="2">
    <source>
        <dbReference type="Proteomes" id="UP001196413"/>
    </source>
</evidence>
<gene>
    <name evidence="1" type="ORF">KIN20_018720</name>
</gene>
<name>A0AAD5MQB3_PARTN</name>
<dbReference type="Proteomes" id="UP001196413">
    <property type="component" value="Unassembled WGS sequence"/>
</dbReference>
<accession>A0AAD5MQB3</accession>
<keyword evidence="2" id="KW-1185">Reference proteome</keyword>
<sequence>ITSGDSHTYDFLLSSKLAFFVEQKQASLGPTRRWLLILLDSQMKISSQALNMPHSWLYLLRKNTNAGFQYTKNQQERVIVSKGKPLLQQQNDPGTSECSSDGLEMCPSNWDVIKVKNDAILSSVRLHS</sequence>
<feature type="non-terminal residue" evidence="1">
    <location>
        <position position="128"/>
    </location>
</feature>
<reference evidence="1" key="1">
    <citation type="submission" date="2021-06" db="EMBL/GenBank/DDBJ databases">
        <title>Parelaphostrongylus tenuis whole genome reference sequence.</title>
        <authorList>
            <person name="Garwood T.J."/>
            <person name="Larsen P.A."/>
            <person name="Fountain-Jones N.M."/>
            <person name="Garbe J.R."/>
            <person name="Macchietto M.G."/>
            <person name="Kania S.A."/>
            <person name="Gerhold R.W."/>
            <person name="Richards J.E."/>
            <person name="Wolf T.M."/>
        </authorList>
    </citation>
    <scope>NUCLEOTIDE SEQUENCE</scope>
    <source>
        <strain evidence="1">MNPRO001-30</strain>
        <tissue evidence="1">Meninges</tissue>
    </source>
</reference>
<dbReference type="EMBL" id="JAHQIW010003725">
    <property type="protein sequence ID" value="KAJ1359898.1"/>
    <property type="molecule type" value="Genomic_DNA"/>
</dbReference>
<proteinExistence type="predicted"/>
<protein>
    <submittedName>
        <fullName evidence="1">Uncharacterized protein</fullName>
    </submittedName>
</protein>